<dbReference type="InterPro" id="IPR049627">
    <property type="entry name" value="SLX8"/>
</dbReference>
<sequence length="335" mass="37115">MGHGRWGPPARGRSPLRLVLYPLLVSLLNRRRRMGNDLSSSSLFTRVEIEINRGQDKKKRKKKKKKIAVSSSSSRAAGSRIRAVSMSTVSGTRRAPRRQSQDGPGDKVVVNLDAISSPVVGSRRAVPTSTGARASPIDVEALDDEVQTLSASQVPPPRRNRRTRRQPVAVVDLEVDASREGNKRQRVAPVIHCLSPERGEGSSLKTSNEPPKAKEPVFNCPVCWNKLEEPSTTICGHIFCTTCIKQAIQIQKKCPTCRKSLRANNFHRSLDVPKELLAAAAASSNLIYSEEQEFSHNMKWPVMNELGITGGLKDAIMQFSKEGDTYFLLYEHKVI</sequence>
<dbReference type="SUPFAM" id="SSF57850">
    <property type="entry name" value="RING/U-box"/>
    <property type="match status" value="1"/>
</dbReference>
<feature type="domain" description="RING-type" evidence="6">
    <location>
        <begin position="220"/>
        <end position="258"/>
    </location>
</feature>
<evidence type="ECO:0000256" key="4">
    <source>
        <dbReference type="PROSITE-ProRule" id="PRU00175"/>
    </source>
</evidence>
<dbReference type="EnsemblPlants" id="ORUFI09G16810.1">
    <property type="protein sequence ID" value="ORUFI09G16810.1"/>
    <property type="gene ID" value="ORUFI09G16810"/>
</dbReference>
<reference evidence="7" key="2">
    <citation type="submission" date="2015-06" db="UniProtKB">
        <authorList>
            <consortium name="EnsemblPlants"/>
        </authorList>
    </citation>
    <scope>IDENTIFICATION</scope>
</reference>
<evidence type="ECO:0000256" key="1">
    <source>
        <dbReference type="ARBA" id="ARBA00022723"/>
    </source>
</evidence>
<dbReference type="GO" id="GO:0008270">
    <property type="term" value="F:zinc ion binding"/>
    <property type="evidence" value="ECO:0007669"/>
    <property type="project" value="UniProtKB-KW"/>
</dbReference>
<feature type="compositionally biased region" description="Low complexity" evidence="5">
    <location>
        <begin position="68"/>
        <end position="85"/>
    </location>
</feature>
<dbReference type="InterPro" id="IPR013083">
    <property type="entry name" value="Znf_RING/FYVE/PHD"/>
</dbReference>
<dbReference type="Pfam" id="PF13923">
    <property type="entry name" value="zf-C3HC4_2"/>
    <property type="match status" value="1"/>
</dbReference>
<dbReference type="PANTHER" id="PTHR47094">
    <property type="entry name" value="ELFLESS, ISOFORM B"/>
    <property type="match status" value="1"/>
</dbReference>
<evidence type="ECO:0000256" key="3">
    <source>
        <dbReference type="ARBA" id="ARBA00022833"/>
    </source>
</evidence>
<accession>A0A0E0QTE5</accession>
<reference evidence="8" key="1">
    <citation type="submission" date="2013-06" db="EMBL/GenBank/DDBJ databases">
        <authorList>
            <person name="Zhao Q."/>
        </authorList>
    </citation>
    <scope>NUCLEOTIDE SEQUENCE</scope>
    <source>
        <strain evidence="8">cv. W1943</strain>
    </source>
</reference>
<keyword evidence="8" id="KW-1185">Reference proteome</keyword>
<proteinExistence type="predicted"/>
<dbReference type="GO" id="GO:0032183">
    <property type="term" value="F:SUMO binding"/>
    <property type="evidence" value="ECO:0007669"/>
    <property type="project" value="TreeGrafter"/>
</dbReference>
<dbReference type="Proteomes" id="UP000008022">
    <property type="component" value="Unassembled WGS sequence"/>
</dbReference>
<dbReference type="OMA" id="ANNFHHA"/>
<feature type="region of interest" description="Disordered" evidence="5">
    <location>
        <begin position="54"/>
        <end position="139"/>
    </location>
</feature>
<dbReference type="eggNOG" id="KOG0320">
    <property type="taxonomic scope" value="Eukaryota"/>
</dbReference>
<keyword evidence="3" id="KW-0862">Zinc</keyword>
<keyword evidence="2 4" id="KW-0863">Zinc-finger</keyword>
<evidence type="ECO:0000256" key="5">
    <source>
        <dbReference type="SAM" id="MobiDB-lite"/>
    </source>
</evidence>
<dbReference type="GO" id="GO:0006511">
    <property type="term" value="P:ubiquitin-dependent protein catabolic process"/>
    <property type="evidence" value="ECO:0007669"/>
    <property type="project" value="TreeGrafter"/>
</dbReference>
<evidence type="ECO:0000313" key="7">
    <source>
        <dbReference type="EnsemblPlants" id="ORUFI09G16810.1"/>
    </source>
</evidence>
<dbReference type="InterPro" id="IPR017907">
    <property type="entry name" value="Znf_RING_CS"/>
</dbReference>
<organism evidence="7 8">
    <name type="scientific">Oryza rufipogon</name>
    <name type="common">Brownbeard rice</name>
    <name type="synonym">Asian wild rice</name>
    <dbReference type="NCBI Taxonomy" id="4529"/>
    <lineage>
        <taxon>Eukaryota</taxon>
        <taxon>Viridiplantae</taxon>
        <taxon>Streptophyta</taxon>
        <taxon>Embryophyta</taxon>
        <taxon>Tracheophyta</taxon>
        <taxon>Spermatophyta</taxon>
        <taxon>Magnoliopsida</taxon>
        <taxon>Liliopsida</taxon>
        <taxon>Poales</taxon>
        <taxon>Poaceae</taxon>
        <taxon>BOP clade</taxon>
        <taxon>Oryzoideae</taxon>
        <taxon>Oryzeae</taxon>
        <taxon>Oryzinae</taxon>
        <taxon>Oryza</taxon>
    </lineage>
</organism>
<evidence type="ECO:0000259" key="6">
    <source>
        <dbReference type="PROSITE" id="PS50089"/>
    </source>
</evidence>
<dbReference type="InterPro" id="IPR001841">
    <property type="entry name" value="Znf_RING"/>
</dbReference>
<dbReference type="PANTHER" id="PTHR47094:SF20">
    <property type="entry name" value="OS09G0504700 PROTEIN"/>
    <property type="match status" value="1"/>
</dbReference>
<evidence type="ECO:0000256" key="2">
    <source>
        <dbReference type="ARBA" id="ARBA00022771"/>
    </source>
</evidence>
<dbReference type="GO" id="GO:0033768">
    <property type="term" value="C:SUMO-targeted ubiquitin ligase complex"/>
    <property type="evidence" value="ECO:0007669"/>
    <property type="project" value="TreeGrafter"/>
</dbReference>
<dbReference type="PROSITE" id="PS50089">
    <property type="entry name" value="ZF_RING_2"/>
    <property type="match status" value="1"/>
</dbReference>
<dbReference type="GO" id="GO:0140082">
    <property type="term" value="F:SUMO-ubiquitin ligase activity"/>
    <property type="evidence" value="ECO:0007669"/>
    <property type="project" value="TreeGrafter"/>
</dbReference>
<dbReference type="GO" id="GO:0061630">
    <property type="term" value="F:ubiquitin protein ligase activity"/>
    <property type="evidence" value="ECO:0007669"/>
    <property type="project" value="InterPro"/>
</dbReference>
<keyword evidence="1" id="KW-0479">Metal-binding</keyword>
<feature type="compositionally biased region" description="Basic residues" evidence="5">
    <location>
        <begin position="56"/>
        <end position="67"/>
    </location>
</feature>
<name>A0A0E0QTE5_ORYRU</name>
<dbReference type="STRING" id="4529.A0A0E0QTE5"/>
<dbReference type="PROSITE" id="PS00518">
    <property type="entry name" value="ZF_RING_1"/>
    <property type="match status" value="1"/>
</dbReference>
<evidence type="ECO:0000313" key="8">
    <source>
        <dbReference type="Proteomes" id="UP000008022"/>
    </source>
</evidence>
<dbReference type="AlphaFoldDB" id="A0A0E0QTE5"/>
<dbReference type="Gene3D" id="3.30.40.10">
    <property type="entry name" value="Zinc/RING finger domain, C3HC4 (zinc finger)"/>
    <property type="match status" value="1"/>
</dbReference>
<protein>
    <recommendedName>
        <fullName evidence="6">RING-type domain-containing protein</fullName>
    </recommendedName>
</protein>
<dbReference type="SMART" id="SM00184">
    <property type="entry name" value="RING"/>
    <property type="match status" value="1"/>
</dbReference>
<dbReference type="Gramene" id="ORUFI09G16810.1">
    <property type="protein sequence ID" value="ORUFI09G16810.1"/>
    <property type="gene ID" value="ORUFI09G16810"/>
</dbReference>